<gene>
    <name evidence="2" type="ORF">BaRGS_00018524</name>
</gene>
<comment type="caution">
    <text evidence="2">The sequence shown here is derived from an EMBL/GenBank/DDBJ whole genome shotgun (WGS) entry which is preliminary data.</text>
</comment>
<reference evidence="2 3" key="1">
    <citation type="journal article" date="2023" name="Sci. Data">
        <title>Genome assembly of the Korean intertidal mud-creeper Batillaria attramentaria.</title>
        <authorList>
            <person name="Patra A.K."/>
            <person name="Ho P.T."/>
            <person name="Jun S."/>
            <person name="Lee S.J."/>
            <person name="Kim Y."/>
            <person name="Won Y.J."/>
        </authorList>
    </citation>
    <scope>NUCLEOTIDE SEQUENCE [LARGE SCALE GENOMIC DNA]</scope>
    <source>
        <strain evidence="2">Wonlab-2016</strain>
    </source>
</reference>
<proteinExistence type="predicted"/>
<accession>A0ABD0KTE8</accession>
<protein>
    <submittedName>
        <fullName evidence="2">Uncharacterized protein</fullName>
    </submittedName>
</protein>
<dbReference type="AlphaFoldDB" id="A0ABD0KTE8"/>
<evidence type="ECO:0000313" key="2">
    <source>
        <dbReference type="EMBL" id="KAK7490179.1"/>
    </source>
</evidence>
<evidence type="ECO:0000313" key="3">
    <source>
        <dbReference type="Proteomes" id="UP001519460"/>
    </source>
</evidence>
<dbReference type="Proteomes" id="UP001519460">
    <property type="component" value="Unassembled WGS sequence"/>
</dbReference>
<feature type="region of interest" description="Disordered" evidence="1">
    <location>
        <begin position="113"/>
        <end position="145"/>
    </location>
</feature>
<organism evidence="2 3">
    <name type="scientific">Batillaria attramentaria</name>
    <dbReference type="NCBI Taxonomy" id="370345"/>
    <lineage>
        <taxon>Eukaryota</taxon>
        <taxon>Metazoa</taxon>
        <taxon>Spiralia</taxon>
        <taxon>Lophotrochozoa</taxon>
        <taxon>Mollusca</taxon>
        <taxon>Gastropoda</taxon>
        <taxon>Caenogastropoda</taxon>
        <taxon>Sorbeoconcha</taxon>
        <taxon>Cerithioidea</taxon>
        <taxon>Batillariidae</taxon>
        <taxon>Batillaria</taxon>
    </lineage>
</organism>
<feature type="compositionally biased region" description="Polar residues" evidence="1">
    <location>
        <begin position="136"/>
        <end position="145"/>
    </location>
</feature>
<dbReference type="EMBL" id="JACVVK020000129">
    <property type="protein sequence ID" value="KAK7490179.1"/>
    <property type="molecule type" value="Genomic_DNA"/>
</dbReference>
<name>A0ABD0KTE8_9CAEN</name>
<evidence type="ECO:0000256" key="1">
    <source>
        <dbReference type="SAM" id="MobiDB-lite"/>
    </source>
</evidence>
<keyword evidence="3" id="KW-1185">Reference proteome</keyword>
<sequence length="145" mass="16634">MGCTTDRPYITRNQYRSSAKQKIGTPKIPPDDQRAEVGECLVTKERGQRVAKHIKTTISIQGRRRQYRHQTATNAMNNETLIRVNGRDADYRTSTLRRLRQENIITMTSGFTGVSKRNAPEERRTPPIPTEGMPVYSSQIPKYLK</sequence>